<feature type="transmembrane region" description="Helical" evidence="2">
    <location>
        <begin position="840"/>
        <end position="862"/>
    </location>
</feature>
<keyword evidence="2" id="KW-0812">Transmembrane</keyword>
<keyword evidence="5" id="KW-1185">Reference proteome</keyword>
<evidence type="ECO:0000259" key="3">
    <source>
        <dbReference type="PROSITE" id="PS50011"/>
    </source>
</evidence>
<dbReference type="Proteomes" id="UP001281761">
    <property type="component" value="Unassembled WGS sequence"/>
</dbReference>
<feature type="compositionally biased region" description="Polar residues" evidence="1">
    <location>
        <begin position="1021"/>
        <end position="1035"/>
    </location>
</feature>
<evidence type="ECO:0000256" key="2">
    <source>
        <dbReference type="SAM" id="Phobius"/>
    </source>
</evidence>
<feature type="domain" description="Protein kinase" evidence="3">
    <location>
        <begin position="848"/>
        <end position="1142"/>
    </location>
</feature>
<dbReference type="InterPro" id="IPR001245">
    <property type="entry name" value="Ser-Thr/Tyr_kinase_cat_dom"/>
</dbReference>
<dbReference type="InterPro" id="IPR011009">
    <property type="entry name" value="Kinase-like_dom_sf"/>
</dbReference>
<evidence type="ECO:0000313" key="5">
    <source>
        <dbReference type="Proteomes" id="UP001281761"/>
    </source>
</evidence>
<dbReference type="Pfam" id="PF07714">
    <property type="entry name" value="PK_Tyr_Ser-Thr"/>
    <property type="match status" value="1"/>
</dbReference>
<name>A0ABQ9YDR2_9EUKA</name>
<dbReference type="EMBL" id="JARBJD010000014">
    <property type="protein sequence ID" value="KAK2961892.1"/>
    <property type="molecule type" value="Genomic_DNA"/>
</dbReference>
<sequence length="1152" mass="126336">MHSFENCRAEKGAGIFFDGELDFHHLSLDSVAFNNWNQVGLGTDLYFAEGILVENPDSIAESLQYVISASRPSSDLTKHSHVFFEADPSLFFDLFWRDVKLEGSSSALMTPIIDTRLHSPGELTPYLHRMDEEGNLLETPVFMEGQFYAFERGFCTNQHLVFFYNPLWPNCGPIAVAADYFHPSYDPVMFEIGADATIEFKEVQFNFALSATMMLLTDPSAIGNVDGCTFTFIPSVEQKVALFEVVDGTLTVKNTVFTLKGSEAPFGEDDFFTTAAPILLISPSTSPSASPKIVLDTVTFKRIKLGEGVEGLMVFDITSFVSLKDVEYVDCNQTSTELSKRIVVAGWDLERVEPAKFEGFSFLTASDTLNWGIDTAEPMESTWREVPLFVVLFQFKGPLVHVHPKGKDLIGCGDVTRSCRGLIRAGKNLAGDTACTLTVVESSFLDGVFDPETKSTSVQSSAAKSTIAVEKGGVIVNSLDGGQAPFLTLSRLSFSLPPSLDSDPLMKSLGGELKIDTCWFVCSSVIDFSLVSATRGVATINELSISNDLRFSKPAFDLSDLSSAKFHSVTYHNLNELTFIRIKGSSDQKTNVSITLSTFKGSESKQNEETEASELFCSWETGLVRVTDCSCDVSWTTFSHLRQGAIHATNSDITFQQSSLTNNGISTVSFPSARQNIRCIGASRVSFETSPVGTGEEKNAWVSGDSECVVEAVVGEERAQFFEPTLDSNKSSSTLNKKGKKYEVSIVGTTLIPCGLSLEVFENGNQSTKQVLIPLSEIASEWNETSLALVIPTTRLSSLSNTPQWLGRISFGGQHTTDSFEMKLSARMAQANEMKKTLPWLIPLIVVLSILLVVGIILFVCCRRRKQKIPTNASELQAQELVEDEKMEVLSEDTVQQAPNSALSTLNSKHIRAEDQHTQLPPVSVDSSISMPAAQYVEALSCAGKMEMALVRKQDTLYARLHTEQGKKIALTTESVRRQLLRGIQKIWETDKRAPILTKLSSHVVMVDFASNVFLNVNEDQTTHPQNEQNKNATLLEQKRWSAPELDDESGGNSKGEQKAIDHGKAAVFSLGLVLREIETGLVPFGEVDAVNAQRQVGVGSALAMDGIADESMKDVIAQCISINPDERPTLTELNEFINPRLDGQPLPSNCS</sequence>
<dbReference type="InterPro" id="IPR000719">
    <property type="entry name" value="Prot_kinase_dom"/>
</dbReference>
<gene>
    <name evidence="4" type="ORF">BLNAU_3329</name>
</gene>
<evidence type="ECO:0000256" key="1">
    <source>
        <dbReference type="SAM" id="MobiDB-lite"/>
    </source>
</evidence>
<dbReference type="SUPFAM" id="SSF56112">
    <property type="entry name" value="Protein kinase-like (PK-like)"/>
    <property type="match status" value="1"/>
</dbReference>
<keyword evidence="2" id="KW-0472">Membrane</keyword>
<accession>A0ABQ9YDR2</accession>
<organism evidence="4 5">
    <name type="scientific">Blattamonas nauphoetae</name>
    <dbReference type="NCBI Taxonomy" id="2049346"/>
    <lineage>
        <taxon>Eukaryota</taxon>
        <taxon>Metamonada</taxon>
        <taxon>Preaxostyla</taxon>
        <taxon>Oxymonadida</taxon>
        <taxon>Blattamonas</taxon>
    </lineage>
</organism>
<proteinExistence type="predicted"/>
<reference evidence="4 5" key="1">
    <citation type="journal article" date="2022" name="bioRxiv">
        <title>Genomics of Preaxostyla Flagellates Illuminates Evolutionary Transitions and the Path Towards Mitochondrial Loss.</title>
        <authorList>
            <person name="Novak L.V.F."/>
            <person name="Treitli S.C."/>
            <person name="Pyrih J."/>
            <person name="Halakuc P."/>
            <person name="Pipaliya S.V."/>
            <person name="Vacek V."/>
            <person name="Brzon O."/>
            <person name="Soukal P."/>
            <person name="Eme L."/>
            <person name="Dacks J.B."/>
            <person name="Karnkowska A."/>
            <person name="Elias M."/>
            <person name="Hampl V."/>
        </authorList>
    </citation>
    <scope>NUCLEOTIDE SEQUENCE [LARGE SCALE GENOMIC DNA]</scope>
    <source>
        <strain evidence="4">NAU3</strain>
        <tissue evidence="4">Gut</tissue>
    </source>
</reference>
<dbReference type="Gene3D" id="1.10.510.10">
    <property type="entry name" value="Transferase(Phosphotransferase) domain 1"/>
    <property type="match status" value="1"/>
</dbReference>
<dbReference type="PROSITE" id="PS50011">
    <property type="entry name" value="PROTEIN_KINASE_DOM"/>
    <property type="match status" value="1"/>
</dbReference>
<keyword evidence="2" id="KW-1133">Transmembrane helix</keyword>
<evidence type="ECO:0000313" key="4">
    <source>
        <dbReference type="EMBL" id="KAK2961892.1"/>
    </source>
</evidence>
<comment type="caution">
    <text evidence="4">The sequence shown here is derived from an EMBL/GenBank/DDBJ whole genome shotgun (WGS) entry which is preliminary data.</text>
</comment>
<protein>
    <recommendedName>
        <fullName evidence="3">Protein kinase domain-containing protein</fullName>
    </recommendedName>
</protein>
<feature type="region of interest" description="Disordered" evidence="1">
    <location>
        <begin position="1021"/>
        <end position="1059"/>
    </location>
</feature>